<dbReference type="GO" id="GO:0016805">
    <property type="term" value="F:dipeptidase activity"/>
    <property type="evidence" value="ECO:0007669"/>
    <property type="project" value="UniProtKB-KW"/>
</dbReference>
<protein>
    <submittedName>
        <fullName evidence="6">Sapep family Mn(2+)-dependent dipeptidase</fullName>
        <ecNumber evidence="6">3.4.13.-</ecNumber>
    </submittedName>
</protein>
<keyword evidence="6" id="KW-0378">Hydrolase</keyword>
<reference evidence="6 7" key="1">
    <citation type="submission" date="2021-08" db="EMBL/GenBank/DDBJ databases">
        <title>FDA dAtabase for Regulatory Grade micrObial Sequences (FDA-ARGOS): Supporting development and validation of Infectious Disease Dx tests.</title>
        <authorList>
            <person name="Sproer C."/>
            <person name="Gronow S."/>
            <person name="Severitt S."/>
            <person name="Schroder I."/>
            <person name="Tallon L."/>
            <person name="Sadzewicz L."/>
            <person name="Zhao X."/>
            <person name="Boylan J."/>
            <person name="Ott S."/>
            <person name="Bowen H."/>
            <person name="Vavikolanu K."/>
            <person name="Hazen T."/>
            <person name="Aluvathingal J."/>
            <person name="Nadendla S."/>
            <person name="Lowell S."/>
            <person name="Myers T."/>
            <person name="Yan Y."/>
            <person name="Sichtig H."/>
        </authorList>
    </citation>
    <scope>NUCLEOTIDE SEQUENCE [LARGE SCALE GENOMIC DNA]</scope>
    <source>
        <strain evidence="6 7">FDAARGOS_1460</strain>
    </source>
</reference>
<comment type="caution">
    <text evidence="6">The sequence shown here is derived from an EMBL/GenBank/DDBJ whole genome shotgun (WGS) entry which is preliminary data.</text>
</comment>
<dbReference type="EC" id="3.4.13.-" evidence="6"/>
<keyword evidence="7" id="KW-1185">Reference proteome</keyword>
<dbReference type="RefSeq" id="WP_223418660.1">
    <property type="nucleotide sequence ID" value="NZ_JAIPME010000002.1"/>
</dbReference>
<organism evidence="6 7">
    <name type="scientific">Anaerococcus murdochii</name>
    <dbReference type="NCBI Taxonomy" id="411577"/>
    <lineage>
        <taxon>Bacteria</taxon>
        <taxon>Bacillati</taxon>
        <taxon>Bacillota</taxon>
        <taxon>Tissierellia</taxon>
        <taxon>Tissierellales</taxon>
        <taxon>Peptoniphilaceae</taxon>
        <taxon>Anaerococcus</taxon>
    </lineage>
</organism>
<dbReference type="PANTHER" id="PTHR43808">
    <property type="entry name" value="ACETYLORNITHINE DEACETYLASE"/>
    <property type="match status" value="1"/>
</dbReference>
<name>A0ABS7SYD7_9FIRM</name>
<dbReference type="SUPFAM" id="SSF53187">
    <property type="entry name" value="Zn-dependent exopeptidases"/>
    <property type="match status" value="1"/>
</dbReference>
<dbReference type="Pfam" id="PF01546">
    <property type="entry name" value="Peptidase_M20"/>
    <property type="match status" value="1"/>
</dbReference>
<sequence length="368" mass="41554">MKEKIDQMIDSLKDDLISELREVIKIPSKKGKATSDAPYGEACKKVLEKIIEITGKKGFATKNVDNHMAYCSIGEGDDYVCAMGHLDVVDEMPGWKYPPFAGEIHENRMYSRGALDNKGPIMAAFYGLYALKKLGVNFNKEFRIVFGSDEESGMADLKYYLTKEKPPIMGFSPDNKFPAIYGERARAKVALRGDFDHFEDFLNKKIFAGDPIINLGINISDQDFGRMILRGKKIFRDKDEYGIEFSLSMPICDKDYVLKQIEENALGLKVSLISYEKAFLEDKNSALVRILNDAYNDFVGANEKPTTTTGMTYAHFCPNIIPFGPSFPGQNGIAHLPNEWMDIDDLIKCAKIYAYAFYKINENFNKGE</sequence>
<dbReference type="InterPro" id="IPR002933">
    <property type="entry name" value="Peptidase_M20"/>
</dbReference>
<keyword evidence="4" id="KW-0862">Zinc</keyword>
<dbReference type="InterPro" id="IPR050072">
    <property type="entry name" value="Peptidase_M20A"/>
</dbReference>
<evidence type="ECO:0000256" key="3">
    <source>
        <dbReference type="ARBA" id="ARBA00022670"/>
    </source>
</evidence>
<dbReference type="NCBIfam" id="TIGR01887">
    <property type="entry name" value="dipeptidaselike"/>
    <property type="match status" value="1"/>
</dbReference>
<accession>A0ABS7SYD7</accession>
<dbReference type="Proteomes" id="UP000734271">
    <property type="component" value="Unassembled WGS sequence"/>
</dbReference>
<evidence type="ECO:0000313" key="7">
    <source>
        <dbReference type="Proteomes" id="UP000734271"/>
    </source>
</evidence>
<dbReference type="PANTHER" id="PTHR43808:SF31">
    <property type="entry name" value="N-ACETYL-L-CITRULLINE DEACETYLASE"/>
    <property type="match status" value="1"/>
</dbReference>
<evidence type="ECO:0000256" key="5">
    <source>
        <dbReference type="ARBA" id="ARBA00023049"/>
    </source>
</evidence>
<comment type="cofactor">
    <cofactor evidence="1">
        <name>Zn(2+)</name>
        <dbReference type="ChEBI" id="CHEBI:29105"/>
    </cofactor>
</comment>
<evidence type="ECO:0000256" key="2">
    <source>
        <dbReference type="ARBA" id="ARBA00006247"/>
    </source>
</evidence>
<keyword evidence="3" id="KW-0645">Protease</keyword>
<keyword evidence="5" id="KW-0482">Metalloprotease</keyword>
<evidence type="ECO:0000256" key="4">
    <source>
        <dbReference type="ARBA" id="ARBA00022833"/>
    </source>
</evidence>
<keyword evidence="6" id="KW-0224">Dipeptidase</keyword>
<gene>
    <name evidence="6" type="ORF">K8P03_04370</name>
</gene>
<evidence type="ECO:0000256" key="1">
    <source>
        <dbReference type="ARBA" id="ARBA00001947"/>
    </source>
</evidence>
<proteinExistence type="inferred from homology"/>
<comment type="similarity">
    <text evidence="2">Belongs to the peptidase M20A family.</text>
</comment>
<evidence type="ECO:0000313" key="6">
    <source>
        <dbReference type="EMBL" id="MBZ2386530.1"/>
    </source>
</evidence>
<dbReference type="Gene3D" id="3.40.630.10">
    <property type="entry name" value="Zn peptidases"/>
    <property type="match status" value="2"/>
</dbReference>
<dbReference type="EMBL" id="JAIPME010000002">
    <property type="protein sequence ID" value="MBZ2386530.1"/>
    <property type="molecule type" value="Genomic_DNA"/>
</dbReference>
<dbReference type="InterPro" id="IPR010964">
    <property type="entry name" value="M20A_pepV-rel"/>
</dbReference>